<gene>
    <name evidence="1" type="ORF">PLEPLA_LOCUS26868</name>
</gene>
<dbReference type="EMBL" id="CADEAL010002224">
    <property type="protein sequence ID" value="CAB1439018.1"/>
    <property type="molecule type" value="Genomic_DNA"/>
</dbReference>
<accession>A0A9N7UXZ1</accession>
<sequence>MKYGCSSAYSDNRCATVGRSTVPKTNLNHAVTTMLFPLPLQMKRSIKVYPGVGEQHCRSCVCEGAVSSAVGKLYTLKEKEETEKSSEDPFVRLQQFKPPFLVL</sequence>
<protein>
    <submittedName>
        <fullName evidence="1">Uncharacterized protein</fullName>
    </submittedName>
</protein>
<evidence type="ECO:0000313" key="2">
    <source>
        <dbReference type="Proteomes" id="UP001153269"/>
    </source>
</evidence>
<proteinExistence type="predicted"/>
<reference evidence="1" key="1">
    <citation type="submission" date="2020-03" db="EMBL/GenBank/DDBJ databases">
        <authorList>
            <person name="Weist P."/>
        </authorList>
    </citation>
    <scope>NUCLEOTIDE SEQUENCE</scope>
</reference>
<evidence type="ECO:0000313" key="1">
    <source>
        <dbReference type="EMBL" id="CAB1439018.1"/>
    </source>
</evidence>
<name>A0A9N7UXZ1_PLEPL</name>
<dbReference type="Proteomes" id="UP001153269">
    <property type="component" value="Unassembled WGS sequence"/>
</dbReference>
<dbReference type="AlphaFoldDB" id="A0A9N7UXZ1"/>
<keyword evidence="2" id="KW-1185">Reference proteome</keyword>
<comment type="caution">
    <text evidence="1">The sequence shown here is derived from an EMBL/GenBank/DDBJ whole genome shotgun (WGS) entry which is preliminary data.</text>
</comment>
<organism evidence="1 2">
    <name type="scientific">Pleuronectes platessa</name>
    <name type="common">European plaice</name>
    <dbReference type="NCBI Taxonomy" id="8262"/>
    <lineage>
        <taxon>Eukaryota</taxon>
        <taxon>Metazoa</taxon>
        <taxon>Chordata</taxon>
        <taxon>Craniata</taxon>
        <taxon>Vertebrata</taxon>
        <taxon>Euteleostomi</taxon>
        <taxon>Actinopterygii</taxon>
        <taxon>Neopterygii</taxon>
        <taxon>Teleostei</taxon>
        <taxon>Neoteleostei</taxon>
        <taxon>Acanthomorphata</taxon>
        <taxon>Carangaria</taxon>
        <taxon>Pleuronectiformes</taxon>
        <taxon>Pleuronectoidei</taxon>
        <taxon>Pleuronectidae</taxon>
        <taxon>Pleuronectes</taxon>
    </lineage>
</organism>